<dbReference type="GO" id="GO:0005576">
    <property type="term" value="C:extracellular region"/>
    <property type="evidence" value="ECO:0007669"/>
    <property type="project" value="InterPro"/>
</dbReference>
<evidence type="ECO:0000256" key="3">
    <source>
        <dbReference type="ARBA" id="ARBA00012729"/>
    </source>
</evidence>
<evidence type="ECO:0000313" key="14">
    <source>
        <dbReference type="Proteomes" id="UP001295444"/>
    </source>
</evidence>
<evidence type="ECO:0000256" key="8">
    <source>
        <dbReference type="ARBA" id="ARBA00023295"/>
    </source>
</evidence>
<dbReference type="SUPFAM" id="SSF57625">
    <property type="entry name" value="Invertebrate chitin-binding proteins"/>
    <property type="match status" value="1"/>
</dbReference>
<dbReference type="GO" id="GO:0006032">
    <property type="term" value="P:chitin catabolic process"/>
    <property type="evidence" value="ECO:0007669"/>
    <property type="project" value="UniProtKB-KW"/>
</dbReference>
<keyword evidence="6" id="KW-0146">Chitin degradation</keyword>
<gene>
    <name evidence="13" type="ORF">PECUL_23A023586</name>
</gene>
<accession>A0AAD1R0G0</accession>
<evidence type="ECO:0000259" key="12">
    <source>
        <dbReference type="PROSITE" id="PS51910"/>
    </source>
</evidence>
<dbReference type="PANTHER" id="PTHR11177">
    <property type="entry name" value="CHITINASE"/>
    <property type="match status" value="1"/>
</dbReference>
<keyword evidence="9" id="KW-0119">Carbohydrate metabolism</keyword>
<sequence>MSNNEIITIEQNDVTLYSSFQSLKNQNSNLKTLLAIGGWSFGTAPFTAMVSTAQNRQTFITSVIKFLRKYGFDGLDFDWEYPGTGESPPKDKALFTTLVKETRAAFETEASKTNRPRLLVTAAVAGGISNIQAGYEIPQLSHNPSNNAIGAPASGAGSAGSYTGQSGFLAYYEICTFLNNGATKEWSSAEGVPYAYRGKEWLGYDNEKSFTQKAKWLMQKNLGGAMVWTIDLDDFTGTFCNQNKSPLINTLKSILGVQACDLKGALPPIETESLMASTKPIIGSSLKSTAWKKKIESRNSPTSSVAAATEKPAIPPAAPTPARSGGSGFCAGKANGLYPVVENKNAFWQCSNGITYQQNCPTGLVFDPSCQCCNWA</sequence>
<dbReference type="InterPro" id="IPR017853">
    <property type="entry name" value="GH"/>
</dbReference>
<dbReference type="Gene3D" id="3.10.50.10">
    <property type="match status" value="1"/>
</dbReference>
<evidence type="ECO:0000256" key="5">
    <source>
        <dbReference type="ARBA" id="ARBA00022801"/>
    </source>
</evidence>
<proteinExistence type="inferred from homology"/>
<evidence type="ECO:0000256" key="10">
    <source>
        <dbReference type="SAM" id="MobiDB-lite"/>
    </source>
</evidence>
<dbReference type="InterPro" id="IPR001223">
    <property type="entry name" value="Glyco_hydro18_cat"/>
</dbReference>
<dbReference type="InterPro" id="IPR036508">
    <property type="entry name" value="Chitin-bd_dom_sf"/>
</dbReference>
<keyword evidence="7" id="KW-1015">Disulfide bond</keyword>
<dbReference type="GO" id="GO:0000272">
    <property type="term" value="P:polysaccharide catabolic process"/>
    <property type="evidence" value="ECO:0007669"/>
    <property type="project" value="UniProtKB-KW"/>
</dbReference>
<evidence type="ECO:0000256" key="9">
    <source>
        <dbReference type="ARBA" id="ARBA00023326"/>
    </source>
</evidence>
<dbReference type="GO" id="GO:0008843">
    <property type="term" value="F:endochitinase activity"/>
    <property type="evidence" value="ECO:0007669"/>
    <property type="project" value="UniProtKB-EC"/>
</dbReference>
<keyword evidence="8" id="KW-0326">Glycosidase</keyword>
<dbReference type="FunFam" id="2.170.140.10:FF:000001">
    <property type="entry name" value="Acidic mammalian chitinase"/>
    <property type="match status" value="1"/>
</dbReference>
<dbReference type="EMBL" id="OW240912">
    <property type="protein sequence ID" value="CAH2220956.1"/>
    <property type="molecule type" value="Genomic_DNA"/>
</dbReference>
<evidence type="ECO:0000259" key="11">
    <source>
        <dbReference type="PROSITE" id="PS50940"/>
    </source>
</evidence>
<protein>
    <recommendedName>
        <fullName evidence="3">chitinase</fullName>
        <ecNumber evidence="3">3.2.1.14</ecNumber>
    </recommendedName>
</protein>
<evidence type="ECO:0000313" key="13">
    <source>
        <dbReference type="EMBL" id="CAH2220956.1"/>
    </source>
</evidence>
<comment type="similarity">
    <text evidence="2">Belongs to the glycosyl hydrolase 18 family. Chitinase class II subfamily.</text>
</comment>
<feature type="region of interest" description="Disordered" evidence="10">
    <location>
        <begin position="301"/>
        <end position="325"/>
    </location>
</feature>
<dbReference type="InterPro" id="IPR001579">
    <property type="entry name" value="Glyco_hydro_18_chit_AS"/>
</dbReference>
<feature type="domain" description="GH18" evidence="12">
    <location>
        <begin position="1"/>
        <end position="258"/>
    </location>
</feature>
<dbReference type="FunFam" id="3.10.50.10:FF:000001">
    <property type="entry name" value="Chitinase 3-like 1"/>
    <property type="match status" value="1"/>
</dbReference>
<dbReference type="Pfam" id="PF01607">
    <property type="entry name" value="CBM_14"/>
    <property type="match status" value="1"/>
</dbReference>
<dbReference type="InterPro" id="IPR029070">
    <property type="entry name" value="Chitinase_insertion_sf"/>
</dbReference>
<evidence type="ECO:0000256" key="6">
    <source>
        <dbReference type="ARBA" id="ARBA00023024"/>
    </source>
</evidence>
<feature type="domain" description="Chitin-binding type-2" evidence="11">
    <location>
        <begin position="327"/>
        <end position="376"/>
    </location>
</feature>
<dbReference type="InterPro" id="IPR011583">
    <property type="entry name" value="Chitinase_II/V-like_cat"/>
</dbReference>
<dbReference type="AlphaFoldDB" id="A0AAD1R0G0"/>
<dbReference type="SMART" id="SM00494">
    <property type="entry name" value="ChtBD2"/>
    <property type="match status" value="1"/>
</dbReference>
<dbReference type="EC" id="3.2.1.14" evidence="3"/>
<dbReference type="Gene3D" id="2.170.140.10">
    <property type="entry name" value="Chitin binding domain"/>
    <property type="match status" value="1"/>
</dbReference>
<dbReference type="GO" id="GO:0008061">
    <property type="term" value="F:chitin binding"/>
    <property type="evidence" value="ECO:0007669"/>
    <property type="project" value="UniProtKB-KW"/>
</dbReference>
<comment type="catalytic activity">
    <reaction evidence="1">
        <text>Random endo-hydrolysis of N-acetyl-beta-D-glucosaminide (1-&gt;4)-beta-linkages in chitin and chitodextrins.</text>
        <dbReference type="EC" id="3.2.1.14"/>
    </reaction>
</comment>
<dbReference type="PANTHER" id="PTHR11177:SF188">
    <property type="entry name" value="ACIDIC MAMMALIAN CHITINASE"/>
    <property type="match status" value="1"/>
</dbReference>
<keyword evidence="4" id="KW-0147">Chitin-binding</keyword>
<name>A0AAD1R0G0_PELCU</name>
<keyword evidence="9" id="KW-0624">Polysaccharide degradation</keyword>
<dbReference type="Gene3D" id="3.20.20.80">
    <property type="entry name" value="Glycosidases"/>
    <property type="match status" value="2"/>
</dbReference>
<dbReference type="SUPFAM" id="SSF51445">
    <property type="entry name" value="(Trans)glycosidases"/>
    <property type="match status" value="1"/>
</dbReference>
<evidence type="ECO:0000256" key="7">
    <source>
        <dbReference type="ARBA" id="ARBA00023157"/>
    </source>
</evidence>
<dbReference type="Pfam" id="PF00704">
    <property type="entry name" value="Glyco_hydro_18"/>
    <property type="match status" value="2"/>
</dbReference>
<evidence type="ECO:0000256" key="1">
    <source>
        <dbReference type="ARBA" id="ARBA00000822"/>
    </source>
</evidence>
<dbReference type="InterPro" id="IPR050314">
    <property type="entry name" value="Glycosyl_Hydrlase_18"/>
</dbReference>
<organism evidence="13 14">
    <name type="scientific">Pelobates cultripes</name>
    <name type="common">Western spadefoot toad</name>
    <dbReference type="NCBI Taxonomy" id="61616"/>
    <lineage>
        <taxon>Eukaryota</taxon>
        <taxon>Metazoa</taxon>
        <taxon>Chordata</taxon>
        <taxon>Craniata</taxon>
        <taxon>Vertebrata</taxon>
        <taxon>Euteleostomi</taxon>
        <taxon>Amphibia</taxon>
        <taxon>Batrachia</taxon>
        <taxon>Anura</taxon>
        <taxon>Pelobatoidea</taxon>
        <taxon>Pelobatidae</taxon>
        <taxon>Pelobates</taxon>
    </lineage>
</organism>
<dbReference type="PROSITE" id="PS01095">
    <property type="entry name" value="GH18_1"/>
    <property type="match status" value="1"/>
</dbReference>
<dbReference type="SMART" id="SM00636">
    <property type="entry name" value="Glyco_18"/>
    <property type="match status" value="1"/>
</dbReference>
<dbReference type="PROSITE" id="PS50940">
    <property type="entry name" value="CHIT_BIND_II"/>
    <property type="match status" value="1"/>
</dbReference>
<dbReference type="Proteomes" id="UP001295444">
    <property type="component" value="Chromosome 01"/>
</dbReference>
<dbReference type="PROSITE" id="PS51910">
    <property type="entry name" value="GH18_2"/>
    <property type="match status" value="1"/>
</dbReference>
<evidence type="ECO:0000256" key="2">
    <source>
        <dbReference type="ARBA" id="ARBA00009121"/>
    </source>
</evidence>
<dbReference type="InterPro" id="IPR002557">
    <property type="entry name" value="Chitin-bd_dom"/>
</dbReference>
<keyword evidence="5" id="KW-0378">Hydrolase</keyword>
<evidence type="ECO:0000256" key="4">
    <source>
        <dbReference type="ARBA" id="ARBA00022669"/>
    </source>
</evidence>
<reference evidence="13" key="1">
    <citation type="submission" date="2022-03" db="EMBL/GenBank/DDBJ databases">
        <authorList>
            <person name="Alioto T."/>
            <person name="Alioto T."/>
            <person name="Gomez Garrido J."/>
        </authorList>
    </citation>
    <scope>NUCLEOTIDE SEQUENCE</scope>
</reference>
<keyword evidence="14" id="KW-1185">Reference proteome</keyword>